<dbReference type="InterPro" id="IPR001227">
    <property type="entry name" value="Ac_transferase_dom_sf"/>
</dbReference>
<dbReference type="Gene3D" id="3.90.180.10">
    <property type="entry name" value="Medium-chain alcohol dehydrogenases, catalytic domain"/>
    <property type="match status" value="1"/>
</dbReference>
<dbReference type="Pfam" id="PF08659">
    <property type="entry name" value="KR"/>
    <property type="match status" value="2"/>
</dbReference>
<feature type="active site" description="Proton donor; for dehydratase activity" evidence="6">
    <location>
        <position position="1759"/>
    </location>
</feature>
<accession>A0A136PJY4</accession>
<dbReference type="Gene3D" id="3.40.50.720">
    <property type="entry name" value="NAD(P)-binding Rossmann-like Domain"/>
    <property type="match status" value="2"/>
</dbReference>
<dbReference type="Pfam" id="PF21089">
    <property type="entry name" value="PKS_DH_N"/>
    <property type="match status" value="1"/>
</dbReference>
<dbReference type="InterPro" id="IPR057326">
    <property type="entry name" value="KR_dom"/>
</dbReference>
<evidence type="ECO:0000259" key="8">
    <source>
        <dbReference type="PROSITE" id="PS50075"/>
    </source>
</evidence>
<dbReference type="FunFam" id="3.40.366.10:FF:000002">
    <property type="entry name" value="Probable polyketide synthase 2"/>
    <property type="match status" value="1"/>
</dbReference>
<protein>
    <submittedName>
        <fullName evidence="11">Polyketide synthase subunit</fullName>
    </submittedName>
</protein>
<feature type="region of interest" description="Disordered" evidence="7">
    <location>
        <begin position="530"/>
        <end position="550"/>
    </location>
</feature>
<feature type="region of interest" description="N-terminal hotdog fold" evidence="6">
    <location>
        <begin position="1561"/>
        <end position="1686"/>
    </location>
</feature>
<dbReference type="CDD" id="cd00833">
    <property type="entry name" value="PKS"/>
    <property type="match status" value="1"/>
</dbReference>
<dbReference type="InterPro" id="IPR036291">
    <property type="entry name" value="NAD(P)-bd_dom_sf"/>
</dbReference>
<dbReference type="InterPro" id="IPR016036">
    <property type="entry name" value="Malonyl_transacylase_ACP-bd"/>
</dbReference>
<dbReference type="InterPro" id="IPR049551">
    <property type="entry name" value="PKS_DH_C"/>
</dbReference>
<dbReference type="InterPro" id="IPR018201">
    <property type="entry name" value="Ketoacyl_synth_AS"/>
</dbReference>
<dbReference type="Pfam" id="PF00550">
    <property type="entry name" value="PP-binding"/>
    <property type="match status" value="2"/>
</dbReference>
<dbReference type="InterPro" id="IPR014031">
    <property type="entry name" value="Ketoacyl_synth_C"/>
</dbReference>
<evidence type="ECO:0000259" key="9">
    <source>
        <dbReference type="PROSITE" id="PS52004"/>
    </source>
</evidence>
<dbReference type="InterPro" id="IPR055123">
    <property type="entry name" value="SpnB-like_Rossmann"/>
</dbReference>
<dbReference type="FunFam" id="3.40.47.10:FF:000019">
    <property type="entry name" value="Polyketide synthase type I"/>
    <property type="match status" value="1"/>
</dbReference>
<feature type="region of interest" description="C-terminal hotdog fold" evidence="6">
    <location>
        <begin position="1699"/>
        <end position="1837"/>
    </location>
</feature>
<feature type="region of interest" description="Disordered" evidence="7">
    <location>
        <begin position="1674"/>
        <end position="1698"/>
    </location>
</feature>
<dbReference type="InterPro" id="IPR006162">
    <property type="entry name" value="Ppantetheine_attach_site"/>
</dbReference>
<proteinExistence type="predicted"/>
<dbReference type="PANTHER" id="PTHR43775">
    <property type="entry name" value="FATTY ACID SYNTHASE"/>
    <property type="match status" value="1"/>
</dbReference>
<dbReference type="FunFam" id="3.40.50.720:FF:000209">
    <property type="entry name" value="Polyketide synthase Pks12"/>
    <property type="match status" value="1"/>
</dbReference>
<dbReference type="Pfam" id="PF13602">
    <property type="entry name" value="ADH_zinc_N_2"/>
    <property type="match status" value="1"/>
</dbReference>
<dbReference type="InterPro" id="IPR013968">
    <property type="entry name" value="PKS_KR"/>
</dbReference>
<dbReference type="GO" id="GO:0004312">
    <property type="term" value="F:fatty acid synthase activity"/>
    <property type="evidence" value="ECO:0007669"/>
    <property type="project" value="TreeGrafter"/>
</dbReference>
<keyword evidence="5" id="KW-0012">Acyltransferase</keyword>
<evidence type="ECO:0000313" key="12">
    <source>
        <dbReference type="Proteomes" id="UP000070620"/>
    </source>
</evidence>
<comment type="caution">
    <text evidence="11">The sequence shown here is derived from an EMBL/GenBank/DDBJ whole genome shotgun (WGS) entry which is preliminary data.</text>
</comment>
<dbReference type="SMART" id="SM00822">
    <property type="entry name" value="PKS_KR"/>
    <property type="match status" value="2"/>
</dbReference>
<dbReference type="CDD" id="cd08956">
    <property type="entry name" value="KR_3_FAS_SDR_x"/>
    <property type="match status" value="1"/>
</dbReference>
<evidence type="ECO:0000256" key="3">
    <source>
        <dbReference type="ARBA" id="ARBA00022679"/>
    </source>
</evidence>
<dbReference type="FunFam" id="3.90.180.10:FF:000032">
    <property type="entry name" value="Probable polyketide synthase pks1"/>
    <property type="match status" value="1"/>
</dbReference>
<dbReference type="Gene3D" id="1.10.1200.10">
    <property type="entry name" value="ACP-like"/>
    <property type="match status" value="2"/>
</dbReference>
<name>A0A136PJY4_9ACTN</name>
<evidence type="ECO:0000259" key="10">
    <source>
        <dbReference type="PROSITE" id="PS52019"/>
    </source>
</evidence>
<dbReference type="GO" id="GO:0031177">
    <property type="term" value="F:phosphopantetheine binding"/>
    <property type="evidence" value="ECO:0007669"/>
    <property type="project" value="InterPro"/>
</dbReference>
<dbReference type="InterPro" id="IPR014043">
    <property type="entry name" value="Acyl_transferase_dom"/>
</dbReference>
<dbReference type="PROSITE" id="PS00012">
    <property type="entry name" value="PHOSPHOPANTETHEINE"/>
    <property type="match status" value="1"/>
</dbReference>
<dbReference type="InterPro" id="IPR049552">
    <property type="entry name" value="PKS_DH_N"/>
</dbReference>
<dbReference type="Gene3D" id="3.40.366.10">
    <property type="entry name" value="Malonyl-Coenzyme A Acyl Carrier Protein, domain 2"/>
    <property type="match status" value="1"/>
</dbReference>
<evidence type="ECO:0000256" key="5">
    <source>
        <dbReference type="ARBA" id="ARBA00023315"/>
    </source>
</evidence>
<evidence type="ECO:0000256" key="2">
    <source>
        <dbReference type="ARBA" id="ARBA00022553"/>
    </source>
</evidence>
<dbReference type="PROSITE" id="PS52019">
    <property type="entry name" value="PKS_MFAS_DH"/>
    <property type="match status" value="1"/>
</dbReference>
<dbReference type="SUPFAM" id="SSF50129">
    <property type="entry name" value="GroES-like"/>
    <property type="match status" value="1"/>
</dbReference>
<dbReference type="InterPro" id="IPR020843">
    <property type="entry name" value="ER"/>
</dbReference>
<dbReference type="Pfam" id="PF16197">
    <property type="entry name" value="KAsynt_C_assoc"/>
    <property type="match status" value="1"/>
</dbReference>
<dbReference type="InterPro" id="IPR042104">
    <property type="entry name" value="PKS_dehydratase_sf"/>
</dbReference>
<evidence type="ECO:0000256" key="6">
    <source>
        <dbReference type="PROSITE-ProRule" id="PRU01363"/>
    </source>
</evidence>
<dbReference type="InterPro" id="IPR020807">
    <property type="entry name" value="PKS_DH"/>
</dbReference>
<dbReference type="SMART" id="SM00823">
    <property type="entry name" value="PKS_PP"/>
    <property type="match status" value="2"/>
</dbReference>
<dbReference type="SUPFAM" id="SSF47336">
    <property type="entry name" value="ACP-like"/>
    <property type="match status" value="2"/>
</dbReference>
<keyword evidence="4" id="KW-0511">Multifunctional enzyme</keyword>
<dbReference type="Pfam" id="PF02801">
    <property type="entry name" value="Ketoacyl-synt_C"/>
    <property type="match status" value="1"/>
</dbReference>
<feature type="compositionally biased region" description="Low complexity" evidence="7">
    <location>
        <begin position="1687"/>
        <end position="1698"/>
    </location>
</feature>
<keyword evidence="12" id="KW-1185">Reference proteome</keyword>
<dbReference type="SMART" id="SM00827">
    <property type="entry name" value="PKS_AT"/>
    <property type="match status" value="1"/>
</dbReference>
<dbReference type="EMBL" id="LRQV01000165">
    <property type="protein sequence ID" value="KXK58696.1"/>
    <property type="molecule type" value="Genomic_DNA"/>
</dbReference>
<dbReference type="SUPFAM" id="SSF53901">
    <property type="entry name" value="Thiolase-like"/>
    <property type="match status" value="1"/>
</dbReference>
<dbReference type="InterPro" id="IPR016039">
    <property type="entry name" value="Thiolase-like"/>
</dbReference>
<dbReference type="Pfam" id="PF14765">
    <property type="entry name" value="PS-DH"/>
    <property type="match status" value="1"/>
</dbReference>
<evidence type="ECO:0000256" key="7">
    <source>
        <dbReference type="SAM" id="MobiDB-lite"/>
    </source>
</evidence>
<dbReference type="Pfam" id="PF00109">
    <property type="entry name" value="ketoacyl-synt"/>
    <property type="match status" value="1"/>
</dbReference>
<dbReference type="InterPro" id="IPR013154">
    <property type="entry name" value="ADH-like_N"/>
</dbReference>
<dbReference type="SMART" id="SM00825">
    <property type="entry name" value="PKS_KS"/>
    <property type="match status" value="1"/>
</dbReference>
<dbReference type="InterPro" id="IPR050091">
    <property type="entry name" value="PKS_NRPS_Biosynth_Enz"/>
</dbReference>
<dbReference type="Proteomes" id="UP000070620">
    <property type="component" value="Unassembled WGS sequence"/>
</dbReference>
<keyword evidence="2" id="KW-0597">Phosphoprotein</keyword>
<feature type="active site" description="Proton acceptor; for dehydratase activity" evidence="6">
    <location>
        <position position="1593"/>
    </location>
</feature>
<dbReference type="InterPro" id="IPR016035">
    <property type="entry name" value="Acyl_Trfase/lysoPLipase"/>
</dbReference>
<dbReference type="GO" id="GO:0008270">
    <property type="term" value="F:zinc ion binding"/>
    <property type="evidence" value="ECO:0007669"/>
    <property type="project" value="InterPro"/>
</dbReference>
<dbReference type="Pfam" id="PF22953">
    <property type="entry name" value="SpnB_Rossmann"/>
    <property type="match status" value="2"/>
</dbReference>
<dbReference type="SMART" id="SM01294">
    <property type="entry name" value="PKS_PP_betabranch"/>
    <property type="match status" value="2"/>
</dbReference>
<sequence length="2819" mass="292296">MGSLRRDDGGLDRFLTSMAEAFVAGVDVDWKAVFAGTGARVMDLPTYPFQRRHYWAPTPTTVGATVDGATGDPTDEHRYRVTWKPLPVGAPRRLTGRWLLVAPEALGGDETTDGVRQALTARGATVDLLTVDPATDRARLAEHLTAATATDPAGLTGVVSLLALTGGDEPDAVPLGPTATLALIQALADTGTPARLWAVTRGAVAVSPGDVPDAGQAPVWGLGRVAALELPDRWGGLVDLPAGPDPRAYPHLAAALAGTAGEDQVAVRASGLHGRRLVHARPGAGDWQLRDTALLVGEPGPVTVPLVRRLLDGGATHVVLAGPAATSSTDLPADRVTLVDCDPTDRDALAALLTAHRPRAVVVAPPPVAVAALTDTGPADLAAAVAAKTTTAGHLDALVAELDLELDAFVVCSSVTGTWGGAGHAGYAAGIARLDALAEARRARGLPGTAVAWTPWAHPDPADGTGPDPELLRRTGLTPLEPDTALDALARAVARGEGHVTVADVDWARFVAAYTVARPTTLFDELPEAGALRDADQAPADDADGSDLARSLRGRPLADQHRALLRVVQAHVSVVLGHDETGEVDPDRAFRELGFTSVGAVELRNRLNAATGLALPASVVFDHPSSRALAAFLRTELLGAQAGDGPADPAAGDLPAAPSTVGDDEPIAVIGMACRFPGGVATPEELWDLLEKGRDGISTFPTNRGWDVDGLYDPDPNAPGRTYVRESGFLHDAPDFDAAFFGISPREALAMDPQQRLLLETTWESLERAGLDPTTLRGTRTGVFVGTNGQHYMPLLRDGTDDFDGYLGTGNSASVMSGRLSYVFGLEGPAVTVDTACSASLVALHLAVQALRRGECGLALVGGATVMSTPDMLVEFSRQRAMSPDGRSKAFAAAADGVGLSEGAAMLVVRRLSDARRDGQEVLAVIRGTAVNQDGASNGLTAPNGTAQQRVIRQALADAGLRAEQVDAVEAHGTGTALGDPIEAQALLATYGQGRPADRPLWLGSLKSNIGHTQAAAGVAGVLKVILALRHETLPRTLHVDRPTPQVDWSSGAVSLLTEAVPWPAGDEPRRAAVSSFGISGTNAHVIVEQAPPTVHELHDHPSDVVTVPLFLSARDSTALGAQAGRLRARLVEAPDLDIAEVGYTLAGSRAHFEHRAVVVGESRAEVLDALAALARGEEHPSLLRGRAATEGRVAFVFPGQGSQWVEMADELLDRAPAFRASVEECDAALRAYLDWSVLDVLRHEPGAPSLSRVDVVQPVLFTMMVSLAAAWRALGVHPAAVVGHSQGEIAAAYVAGGLTLDDAARIVALRSQAWLRLAGQGGMVAVSLPVDQLRARLARFGDRLSVAAINSPGTAAVSGYPDALADLVEELTAEGVHARAIPGVDTAGHSAQVDVLKDHLMAVLAPVSPRSSQIPFFSTVTGGLLDTARLDADYWYRNMRDPVEFEQATRAMLAEGHRAFLEPSPHPMLAVSVQGTAADVNATVAVLGTLRRGKGGARGFGVAIGLAHAHGVAIDAAVLFGTDSRRVDLPTYPFQRERYWYQAPAVAGDVASAGLSGTDHPLLGGAVELPDQGGQVYPARLGPRSHPWLTEHALLGTAILPGAAYAELALWAGRRNGAERIEELTLDAPLVLADDGAVQVRLVVGPADADGRRQLTVHSRVDGAEPDTAWTRHAQGTLGPADPADGATPEPAWPPAGAEPVDVAGMYDRFADRGYQYGPLFQGVRAAWRAGDTVYAEVALPTPQAGQPRFGVHPALLDAAFQVMSLGAFFPEDGQVRMPFALRGVSSSGGAADRLRVTVSPAGDDAVRIACADEQGRPVVTVDSLLVRPVPVAALTSGAPGTADGVPYQVTWAARPALTAVPVQRWAVVGGDDPGLTGGLARAGTVCDPYPELAALVAAVAEGAAVPDVVAVPVAAGSPVGPDAVRAVVLRALELTRAWLAVDGRLGAATLAFVTTGAVAVGDGTPEVDPVAAAVWGLVRSAQSEEPDRFVLVDVDADPAGAQALPAALATGEPQVAVRAGTVHVPRLTRPRPRPDGPLTPPADAAWRLAAGGQGTLDGLALVPAPDAEAPLPAGHVRVAVRAAGVNFRDTLIALGLYPGTPVLGAEGAGVVTEVAPDVAGIAPGDRVLGMWTGGFGPVVVADARMVAPVPDGWSFAQAASVPAVFLTAHYALTRLAGIRPGQSLLVHAGAGGVGMATLQLARHLGVEVYATASRGKWDVLRGLGLDDAHIADSRSLDFADQVLAATGGRGVDVVLNSLAGEFVDASLRLLPRGGHFLELGKADVRDPERIAAGHPGVDYRAFDLVQAGPELVGELLGELMALVDAGVLRPLPLTVRDVRRARDAFRLISQARHVGKVVLTMPPAFDPYGTVLLTGGTGTLGSAVARHLVTRHGVRHLVLAGRGGPASEGASALVEELATAGASATVVACDAADREALRRLLDGIPAAHPLTAVVHTAGVLDDATITALTPGQVDAVLRPKADAVVNLHELTRDRDLSAFVLFSSAAALFGSPGQGNYAAANGFVDAFAQYRRAQGLPAVSLAWGLWADSSRMAGHLDQEGMRRRMARGGVLPLTTDQGLALFDAAQRVDEALQVPIRLTVGALRTAGSVPAFLTDLVPTTATGGAAGTVARDDAERTLADRLAGLTADEQRDVVLESVRGHAAAVLGHTDPQAVDAGRAFREIGFDSLTAVELRNRLATASGLRLPATLVFDHPTPDALAAHLLAGLAPEPATAQVPLLAELSRLEAALASTDEATLDALDDLVRREIGVRLAALSGRWGATRDDAAEPDVAEAAEVLESAADDDIFAFIDERFRTS</sequence>
<dbReference type="InterPro" id="IPR011032">
    <property type="entry name" value="GroES-like_sf"/>
</dbReference>
<dbReference type="FunFam" id="1.10.1200.10:FF:000007">
    <property type="entry name" value="Probable polyketide synthase pks17"/>
    <property type="match status" value="2"/>
</dbReference>
<keyword evidence="1" id="KW-0596">Phosphopantetheine</keyword>
<dbReference type="Pfam" id="PF00698">
    <property type="entry name" value="Acyl_transf_1"/>
    <property type="match status" value="1"/>
</dbReference>
<dbReference type="InterPro" id="IPR020841">
    <property type="entry name" value="PKS_Beta-ketoAc_synthase_dom"/>
</dbReference>
<dbReference type="InterPro" id="IPR009081">
    <property type="entry name" value="PP-bd_ACP"/>
</dbReference>
<dbReference type="PROSITE" id="PS52004">
    <property type="entry name" value="KS3_2"/>
    <property type="match status" value="1"/>
</dbReference>
<feature type="domain" description="PKS/mFAS DH" evidence="10">
    <location>
        <begin position="1561"/>
        <end position="1837"/>
    </location>
</feature>
<dbReference type="GO" id="GO:0006633">
    <property type="term" value="P:fatty acid biosynthetic process"/>
    <property type="evidence" value="ECO:0007669"/>
    <property type="project" value="InterPro"/>
</dbReference>
<dbReference type="GO" id="GO:0016491">
    <property type="term" value="F:oxidoreductase activity"/>
    <property type="evidence" value="ECO:0007669"/>
    <property type="project" value="InterPro"/>
</dbReference>
<dbReference type="GO" id="GO:0004315">
    <property type="term" value="F:3-oxoacyl-[acyl-carrier-protein] synthase activity"/>
    <property type="evidence" value="ECO:0007669"/>
    <property type="project" value="InterPro"/>
</dbReference>
<dbReference type="SUPFAM" id="SSF55048">
    <property type="entry name" value="Probable ACP-binding domain of malonyl-CoA ACP transacylase"/>
    <property type="match status" value="1"/>
</dbReference>
<evidence type="ECO:0000313" key="11">
    <source>
        <dbReference type="EMBL" id="KXK58696.1"/>
    </source>
</evidence>
<dbReference type="PROSITE" id="PS00606">
    <property type="entry name" value="KS3_1"/>
    <property type="match status" value="1"/>
</dbReference>
<dbReference type="Gene3D" id="3.40.50.11460">
    <property type="match status" value="1"/>
</dbReference>
<dbReference type="CDD" id="cd08952">
    <property type="entry name" value="KR_1_SDR_x"/>
    <property type="match status" value="1"/>
</dbReference>
<feature type="domain" description="Carrier" evidence="8">
    <location>
        <begin position="562"/>
        <end position="637"/>
    </location>
</feature>
<dbReference type="Gene3D" id="3.30.70.3290">
    <property type="match status" value="2"/>
</dbReference>
<dbReference type="CDD" id="cd05195">
    <property type="entry name" value="enoyl_red"/>
    <property type="match status" value="1"/>
</dbReference>
<dbReference type="PANTHER" id="PTHR43775:SF51">
    <property type="entry name" value="INACTIVE PHENOLPHTHIOCEROL SYNTHESIS POLYKETIDE SYNTHASE TYPE I PKS1-RELATED"/>
    <property type="match status" value="1"/>
</dbReference>
<dbReference type="InterPro" id="IPR036736">
    <property type="entry name" value="ACP-like_sf"/>
</dbReference>
<reference evidence="11 12" key="1">
    <citation type="submission" date="2016-01" db="EMBL/GenBank/DDBJ databases">
        <title>Whole genome sequence and analysis of Micromonospora rosaria DSM 803, which can produce antibacterial substance rosamicin.</title>
        <authorList>
            <person name="Yang H."/>
            <person name="He X."/>
            <person name="Zhu D."/>
        </authorList>
    </citation>
    <scope>NUCLEOTIDE SEQUENCE [LARGE SCALE GENOMIC DNA]</scope>
    <source>
        <strain evidence="11 12">DSM 803</strain>
    </source>
</reference>
<dbReference type="SMART" id="SM00829">
    <property type="entry name" value="PKS_ER"/>
    <property type="match status" value="1"/>
</dbReference>
<dbReference type="SUPFAM" id="SSF52151">
    <property type="entry name" value="FabD/lysophospholipase-like"/>
    <property type="match status" value="1"/>
</dbReference>
<feature type="domain" description="Ketosynthase family 3 (KS3)" evidence="9">
    <location>
        <begin position="664"/>
        <end position="1090"/>
    </location>
</feature>
<dbReference type="InterPro" id="IPR032821">
    <property type="entry name" value="PKS_assoc"/>
</dbReference>
<dbReference type="Gene3D" id="3.40.47.10">
    <property type="match status" value="1"/>
</dbReference>
<evidence type="ECO:0000256" key="4">
    <source>
        <dbReference type="ARBA" id="ARBA00023268"/>
    </source>
</evidence>
<dbReference type="InterPro" id="IPR002364">
    <property type="entry name" value="Quin_OxRdtase/zeta-crystal_CS"/>
</dbReference>
<dbReference type="SUPFAM" id="SSF51735">
    <property type="entry name" value="NAD(P)-binding Rossmann-fold domains"/>
    <property type="match status" value="5"/>
</dbReference>
<evidence type="ECO:0000256" key="1">
    <source>
        <dbReference type="ARBA" id="ARBA00022450"/>
    </source>
</evidence>
<dbReference type="InterPro" id="IPR020806">
    <property type="entry name" value="PKS_PP-bd"/>
</dbReference>
<keyword evidence="3" id="KW-0808">Transferase</keyword>
<gene>
    <name evidence="11" type="ORF">AWW66_28320</name>
</gene>
<feature type="domain" description="Carrier" evidence="8">
    <location>
        <begin position="2654"/>
        <end position="2729"/>
    </location>
</feature>
<dbReference type="InterPro" id="IPR014030">
    <property type="entry name" value="Ketoacyl_synth_N"/>
</dbReference>
<dbReference type="Pfam" id="PF08240">
    <property type="entry name" value="ADH_N"/>
    <property type="match status" value="1"/>
</dbReference>
<organism evidence="11 12">
    <name type="scientific">Micromonospora rosaria</name>
    <dbReference type="NCBI Taxonomy" id="47874"/>
    <lineage>
        <taxon>Bacteria</taxon>
        <taxon>Bacillati</taxon>
        <taxon>Actinomycetota</taxon>
        <taxon>Actinomycetes</taxon>
        <taxon>Micromonosporales</taxon>
        <taxon>Micromonosporaceae</taxon>
        <taxon>Micromonospora</taxon>
    </lineage>
</organism>
<dbReference type="Gene3D" id="3.10.129.110">
    <property type="entry name" value="Polyketide synthase dehydratase"/>
    <property type="match status" value="1"/>
</dbReference>
<dbReference type="PROSITE" id="PS50075">
    <property type="entry name" value="CARRIER"/>
    <property type="match status" value="2"/>
</dbReference>
<dbReference type="PROSITE" id="PS01162">
    <property type="entry name" value="QOR_ZETA_CRYSTAL"/>
    <property type="match status" value="1"/>
</dbReference>
<dbReference type="SMART" id="SM00826">
    <property type="entry name" value="PKS_DH"/>
    <property type="match status" value="1"/>
</dbReference>
<dbReference type="InterPro" id="IPR049900">
    <property type="entry name" value="PKS_mFAS_DH"/>
</dbReference>